<sequence>MKKLLSILAAVTISATASSTIISCGSKTKASKTAIDSNGLQQKFEDISSSKESWMMKDEEIIAALNQVEWDGVTKIQAVKEEKENSQETRTFKITVEIDSKNYTIDKNTFEIVVGKDNRKIIHTESLISKVEQYNNLKINVSSEDEVVKTLKYIIEEDLGDNQDLVNISLELNSLEIVVKDENKELLTSPVNIKEDFLSNKTIKNQNYSVATTQDTVYLNENHELASTSDSDLSLIKSEIVYQIGFNEDGKVAKMPFSILKISNHLPPQITSLDDMFKGALNFNQDLSEWKVSNVKSLNSTFENATKFNGDLASFDNLISTKKTFAGATSFNSESLKTWKTNKVMDMSEMFLNAESFNQDLSSWNVEQIEYPNFLNFSTGAKSWIEAKPNFKERLDLSKVLVGYKIDKIDTDSTDEEILDSISNYIKENNGCDVKANDDIVISSRGNSKIGEYSSITISGAENSKLVFGSKTITLNPLGKVDIASLLEKNQSIISTKTTDEQIITIINMNIKTGQKVTKEDLSISRQIEELGKEGKIEINSSPSSSLIENSWSKTYPSIKIDLNEALKNYSAKENDTKSDILNYLKDTYPELENIDDLELSKLNFNIVKPSYEGQWGYTETYADQDSKYFINSSKNDIRAKTRDLKDLFEDFPINNYKFESITKTTLSNWLYETKRINITERYINLQHNLPPSMPVENSPSLYSSSITITSTNSEYYTGSCSLHAKTNIKVLENVFNMTIEKNPVFSLDPENAFRSVIRNLNWNYYNFDEFERTWTRDENLSSDLSYTPITIKLTAKSTSKMYEGTANFKVNIYNKKSIEWTDLSSEIIELINNDHSKKWKKSNWSKVNVENYFKEMLNNNTTLKNKFHIKKFVGLNFKKDLDNGDLFSYNSTKFEINEVVFEMESSFQYITFYGQFNKKYHWYDWDTTSTFYSPFSFDVKINGRQR</sequence>
<name>A0A3S5Y090_9MOLU</name>
<dbReference type="InterPro" id="IPR054816">
    <property type="entry name" value="Lipoprotein_mollicutes-type_CS"/>
</dbReference>
<evidence type="ECO:0000313" key="2">
    <source>
        <dbReference type="EMBL" id="ATQ35481.1"/>
    </source>
</evidence>
<dbReference type="RefSeq" id="WP_099651162.1">
    <property type="nucleotide sequence ID" value="NZ_CP024411.1"/>
</dbReference>
<accession>A0A3S5Y090</accession>
<dbReference type="KEGG" id="ment:CS528_01730"/>
<dbReference type="EMBL" id="CP024411">
    <property type="protein sequence ID" value="ATQ35481.1"/>
    <property type="molecule type" value="Genomic_DNA"/>
</dbReference>
<reference evidence="2 3" key="1">
    <citation type="submission" date="2017-10" db="EMBL/GenBank/DDBJ databases">
        <title>Complete Genome Sequence of Mesoplasma entomophilum.</title>
        <authorList>
            <person name="Knight T.F."/>
            <person name="Citino T."/>
            <person name="Rubinstein R."/>
            <person name="Neuschaefer Z."/>
        </authorList>
    </citation>
    <scope>NUCLEOTIDE SEQUENCE [LARGE SCALE GENOMIC DNA]</scope>
    <source>
        <strain evidence="2 3">TAC</strain>
    </source>
</reference>
<dbReference type="Pfam" id="PF03382">
    <property type="entry name" value="DUF285"/>
    <property type="match status" value="1"/>
</dbReference>
<protein>
    <recommendedName>
        <fullName evidence="4">Lipoprotein</fullName>
    </recommendedName>
</protein>
<evidence type="ECO:0000256" key="1">
    <source>
        <dbReference type="SAM" id="SignalP"/>
    </source>
</evidence>
<feature type="chain" id="PRO_5018654287" description="Lipoprotein" evidence="1">
    <location>
        <begin position="18"/>
        <end position="947"/>
    </location>
</feature>
<keyword evidence="3" id="KW-1185">Reference proteome</keyword>
<organism evidence="2 3">
    <name type="scientific">Mesoplasma entomophilum</name>
    <dbReference type="NCBI Taxonomy" id="2149"/>
    <lineage>
        <taxon>Bacteria</taxon>
        <taxon>Bacillati</taxon>
        <taxon>Mycoplasmatota</taxon>
        <taxon>Mollicutes</taxon>
        <taxon>Entomoplasmatales</taxon>
        <taxon>Entomoplasmataceae</taxon>
        <taxon>Mesoplasma</taxon>
    </lineage>
</organism>
<proteinExistence type="predicted"/>
<dbReference type="Pfam" id="PF05215">
    <property type="entry name" value="Spiralin"/>
    <property type="match status" value="1"/>
</dbReference>
<dbReference type="Proteomes" id="UP000232226">
    <property type="component" value="Chromosome"/>
</dbReference>
<dbReference type="NCBIfam" id="NF038029">
    <property type="entry name" value="LP_plasma"/>
    <property type="match status" value="1"/>
</dbReference>
<evidence type="ECO:0000313" key="3">
    <source>
        <dbReference type="Proteomes" id="UP000232226"/>
    </source>
</evidence>
<dbReference type="InterPro" id="IPR007880">
    <property type="entry name" value="Spiralin"/>
</dbReference>
<dbReference type="PROSITE" id="PS51257">
    <property type="entry name" value="PROKAR_LIPOPROTEIN"/>
    <property type="match status" value="1"/>
</dbReference>
<evidence type="ECO:0008006" key="4">
    <source>
        <dbReference type="Google" id="ProtNLM"/>
    </source>
</evidence>
<dbReference type="AlphaFoldDB" id="A0A3S5Y090"/>
<keyword evidence="1" id="KW-0732">Signal</keyword>
<gene>
    <name evidence="2" type="ORF">CS528_01730</name>
</gene>
<dbReference type="InterPro" id="IPR005046">
    <property type="entry name" value="DUF285"/>
</dbReference>
<feature type="signal peptide" evidence="1">
    <location>
        <begin position="1"/>
        <end position="17"/>
    </location>
</feature>
<dbReference type="GO" id="GO:0016020">
    <property type="term" value="C:membrane"/>
    <property type="evidence" value="ECO:0007669"/>
    <property type="project" value="InterPro"/>
</dbReference>